<proteinExistence type="predicted"/>
<name>A0A0E0A9R7_9ORYZ</name>
<sequence length="68" mass="7590">MTTQWFSNMITEAFGQASEVDAVAGEHRPRKAAKTERALYYDTPYYDGAPSEAFKPKQELDAVATPFS</sequence>
<reference evidence="1" key="1">
    <citation type="submission" date="2015-04" db="UniProtKB">
        <authorList>
            <consortium name="EnsemblPlants"/>
        </authorList>
    </citation>
    <scope>IDENTIFICATION</scope>
</reference>
<evidence type="ECO:0000313" key="1">
    <source>
        <dbReference type="EnsemblPlants" id="OGLUM06G16180.1"/>
    </source>
</evidence>
<keyword evidence="2" id="KW-1185">Reference proteome</keyword>
<dbReference type="EnsemblPlants" id="OGLUM06G16180.1">
    <property type="protein sequence ID" value="OGLUM06G16180.1"/>
    <property type="gene ID" value="OGLUM06G16180"/>
</dbReference>
<reference evidence="1" key="2">
    <citation type="submission" date="2018-05" db="EMBL/GenBank/DDBJ databases">
        <title>OgluRS3 (Oryza glumaepatula Reference Sequence Version 3).</title>
        <authorList>
            <person name="Zhang J."/>
            <person name="Kudrna D."/>
            <person name="Lee S."/>
            <person name="Talag J."/>
            <person name="Welchert J."/>
            <person name="Wing R.A."/>
        </authorList>
    </citation>
    <scope>NUCLEOTIDE SEQUENCE [LARGE SCALE GENOMIC DNA]</scope>
</reference>
<dbReference type="AlphaFoldDB" id="A0A0E0A9R7"/>
<organism evidence="1">
    <name type="scientific">Oryza glumipatula</name>
    <dbReference type="NCBI Taxonomy" id="40148"/>
    <lineage>
        <taxon>Eukaryota</taxon>
        <taxon>Viridiplantae</taxon>
        <taxon>Streptophyta</taxon>
        <taxon>Embryophyta</taxon>
        <taxon>Tracheophyta</taxon>
        <taxon>Spermatophyta</taxon>
        <taxon>Magnoliopsida</taxon>
        <taxon>Liliopsida</taxon>
        <taxon>Poales</taxon>
        <taxon>Poaceae</taxon>
        <taxon>BOP clade</taxon>
        <taxon>Oryzoideae</taxon>
        <taxon>Oryzeae</taxon>
        <taxon>Oryzinae</taxon>
        <taxon>Oryza</taxon>
    </lineage>
</organism>
<dbReference type="Proteomes" id="UP000026961">
    <property type="component" value="Chromosome 6"/>
</dbReference>
<evidence type="ECO:0000313" key="2">
    <source>
        <dbReference type="Proteomes" id="UP000026961"/>
    </source>
</evidence>
<accession>A0A0E0A9R7</accession>
<protein>
    <submittedName>
        <fullName evidence="1">Uncharacterized protein</fullName>
    </submittedName>
</protein>
<dbReference type="HOGENOM" id="CLU_2798092_0_0_1"/>
<dbReference type="Gramene" id="OGLUM06G16180.1">
    <property type="protein sequence ID" value="OGLUM06G16180.1"/>
    <property type="gene ID" value="OGLUM06G16180"/>
</dbReference>